<comment type="caution">
    <text evidence="1">The sequence shown here is derived from an EMBL/GenBank/DDBJ whole genome shotgun (WGS) entry which is preliminary data.</text>
</comment>
<evidence type="ECO:0008006" key="3">
    <source>
        <dbReference type="Google" id="ProtNLM"/>
    </source>
</evidence>
<dbReference type="Proteomes" id="UP001299046">
    <property type="component" value="Unassembled WGS sequence"/>
</dbReference>
<evidence type="ECO:0000313" key="1">
    <source>
        <dbReference type="EMBL" id="MEB3049953.1"/>
    </source>
</evidence>
<organism evidence="1 2">
    <name type="scientific">[Mycobacterium] zoologicum</name>
    <dbReference type="NCBI Taxonomy" id="2872311"/>
    <lineage>
        <taxon>Bacteria</taxon>
        <taxon>Bacillati</taxon>
        <taxon>Actinomycetota</taxon>
        <taxon>Actinomycetes</taxon>
        <taxon>Mycobacteriales</taxon>
        <taxon>Mycobacteriaceae</taxon>
        <taxon>Mycolicibacter</taxon>
    </lineage>
</organism>
<accession>A0ABU5YIS8</accession>
<evidence type="ECO:0000313" key="2">
    <source>
        <dbReference type="Proteomes" id="UP001299046"/>
    </source>
</evidence>
<reference evidence="1 2" key="1">
    <citation type="submission" date="2023-12" db="EMBL/GenBank/DDBJ databases">
        <title>Description of new species of Mycobacterium terrae complex isolated from sewage at the Sao Paulo Zoological Park Foundation in Brazil.</title>
        <authorList>
            <person name="Romagnoli C.L."/>
            <person name="Conceicao E.C."/>
            <person name="Machado E."/>
            <person name="Barreto L.B.P.F."/>
            <person name="Sharma A."/>
            <person name="Silva N.M."/>
            <person name="Marques L.E."/>
            <person name="Juliana M.A."/>
            <person name="Lourenco M.C.S."/>
            <person name="Digiampietri L.A."/>
            <person name="Suffys P.N."/>
            <person name="Viana-Niero C."/>
        </authorList>
    </citation>
    <scope>NUCLEOTIDE SEQUENCE [LARGE SCALE GENOMIC DNA]</scope>
    <source>
        <strain evidence="1 2">MYC123</strain>
    </source>
</reference>
<dbReference type="EMBL" id="JAYJJT010000008">
    <property type="protein sequence ID" value="MEB3049953.1"/>
    <property type="molecule type" value="Genomic_DNA"/>
</dbReference>
<name>A0ABU5YIS8_9MYCO</name>
<keyword evidence="2" id="KW-1185">Reference proteome</keyword>
<proteinExistence type="predicted"/>
<sequence>MTAASGRRRHRVPALNLAAELGRGVGRVALGTVGGKLPRRVSDLTAAQLSRILGRRVDRVRVVDGDAGTSSRARLALDCDGVPATVFVKMPAQTFALRFVTELGRLAETETR</sequence>
<protein>
    <recommendedName>
        <fullName evidence="3">Aminoglycoside phosphotransferase domain-containing protein</fullName>
    </recommendedName>
</protein>
<gene>
    <name evidence="1" type="ORF">KV112_09450</name>
</gene>